<evidence type="ECO:0000313" key="1">
    <source>
        <dbReference type="EMBL" id="NEB86429.1"/>
    </source>
</evidence>
<evidence type="ECO:0008006" key="2">
    <source>
        <dbReference type="Google" id="ProtNLM"/>
    </source>
</evidence>
<dbReference type="SUPFAM" id="SSF56059">
    <property type="entry name" value="Glutathione synthetase ATP-binding domain-like"/>
    <property type="match status" value="1"/>
</dbReference>
<name>A0A6G3SU53_STRAQ</name>
<dbReference type="AlphaFoldDB" id="A0A6G3SU53"/>
<protein>
    <recommendedName>
        <fullName evidence="2">ATP-grasp domain-containing protein</fullName>
    </recommendedName>
</protein>
<gene>
    <name evidence="1" type="ORF">G3I43_19930</name>
</gene>
<proteinExistence type="predicted"/>
<dbReference type="RefSeq" id="WP_164258139.1">
    <property type="nucleotide sequence ID" value="NZ_JAAGMK010000562.1"/>
</dbReference>
<comment type="caution">
    <text evidence="1">The sequence shown here is derived from an EMBL/GenBank/DDBJ whole genome shotgun (WGS) entry which is preliminary data.</text>
</comment>
<sequence>MTAASPAGARRPSLLLVTDLAYEARGRRYCDEDIFLGSRLRETFDVALCHPRDAAALLEGFDTVLIRNSGPVLHYREAYDAFLSRARELRTPVYNPLGGRGDMAGKEYLIEMDRAGLPVIPTVDRAADLPELPEVSQYVIKPKLGADSVGLRFVTAAEAAAELERAAGGSILVQPRIDFRHEVSFYFVDDDFQYALYAPDPERRWVLEPYAASAADLEFARRFIDWNSLTHGIQRVDACRTADGTLLLVELEDLNPYLSLDRVGEEVREAFVARLKTSIASLPR</sequence>
<accession>A0A6G3SU53</accession>
<dbReference type="EMBL" id="JAAGMK010000562">
    <property type="protein sequence ID" value="NEB86429.1"/>
    <property type="molecule type" value="Genomic_DNA"/>
</dbReference>
<reference evidence="1" key="1">
    <citation type="submission" date="2020-01" db="EMBL/GenBank/DDBJ databases">
        <title>Insect and environment-associated Actinomycetes.</title>
        <authorList>
            <person name="Currrie C."/>
            <person name="Chevrette M."/>
            <person name="Carlson C."/>
            <person name="Stubbendieck R."/>
            <person name="Wendt-Pienkowski E."/>
        </authorList>
    </citation>
    <scope>NUCLEOTIDE SEQUENCE</scope>
    <source>
        <strain evidence="1">SID505</strain>
    </source>
</reference>
<organism evidence="1">
    <name type="scientific">Streptomyces anulatus</name>
    <name type="common">Streptomyces chrysomallus</name>
    <dbReference type="NCBI Taxonomy" id="1892"/>
    <lineage>
        <taxon>Bacteria</taxon>
        <taxon>Bacillati</taxon>
        <taxon>Actinomycetota</taxon>
        <taxon>Actinomycetes</taxon>
        <taxon>Kitasatosporales</taxon>
        <taxon>Streptomycetaceae</taxon>
        <taxon>Streptomyces</taxon>
    </lineage>
</organism>